<dbReference type="Gene3D" id="3.50.50.60">
    <property type="entry name" value="FAD/NAD(P)-binding domain"/>
    <property type="match status" value="1"/>
</dbReference>
<evidence type="ECO:0000313" key="3">
    <source>
        <dbReference type="Proteomes" id="UP000184452"/>
    </source>
</evidence>
<dbReference type="InterPro" id="IPR036188">
    <property type="entry name" value="FAD/NAD-bd_sf"/>
</dbReference>
<keyword evidence="3" id="KW-1185">Reference proteome</keyword>
<reference evidence="2 3" key="1">
    <citation type="submission" date="2016-11" db="EMBL/GenBank/DDBJ databases">
        <authorList>
            <person name="Jaros S."/>
            <person name="Januszkiewicz K."/>
            <person name="Wedrychowicz H."/>
        </authorList>
    </citation>
    <scope>NUCLEOTIDE SEQUENCE [LARGE SCALE GENOMIC DNA]</scope>
    <source>
        <strain evidence="2 3">CGMCC 4.5723</strain>
    </source>
</reference>
<feature type="domain" description="FAD dependent oxidoreductase" evidence="1">
    <location>
        <begin position="46"/>
        <end position="407"/>
    </location>
</feature>
<proteinExistence type="predicted"/>
<dbReference type="SUPFAM" id="SSF51905">
    <property type="entry name" value="FAD/NAD(P)-binding domain"/>
    <property type="match status" value="1"/>
</dbReference>
<name>A0A1M6T721_9ACTN</name>
<dbReference type="InterPro" id="IPR006076">
    <property type="entry name" value="FAD-dep_OxRdtase"/>
</dbReference>
<evidence type="ECO:0000259" key="1">
    <source>
        <dbReference type="Pfam" id="PF01266"/>
    </source>
</evidence>
<gene>
    <name evidence="2" type="ORF">SAMN05421803_12267</name>
</gene>
<dbReference type="Gene3D" id="3.30.9.10">
    <property type="entry name" value="D-Amino Acid Oxidase, subunit A, domain 2"/>
    <property type="match status" value="1"/>
</dbReference>
<evidence type="ECO:0000313" key="2">
    <source>
        <dbReference type="EMBL" id="SHK52710.1"/>
    </source>
</evidence>
<protein>
    <submittedName>
        <fullName evidence="2">Glycine/D-amino acid oxidase</fullName>
    </submittedName>
</protein>
<organism evidence="2 3">
    <name type="scientific">Nocardiopsis flavescens</name>
    <dbReference type="NCBI Taxonomy" id="758803"/>
    <lineage>
        <taxon>Bacteria</taxon>
        <taxon>Bacillati</taxon>
        <taxon>Actinomycetota</taxon>
        <taxon>Actinomycetes</taxon>
        <taxon>Streptosporangiales</taxon>
        <taxon>Nocardiopsidaceae</taxon>
        <taxon>Nocardiopsis</taxon>
    </lineage>
</organism>
<dbReference type="PANTHER" id="PTHR13847">
    <property type="entry name" value="SARCOSINE DEHYDROGENASE-RELATED"/>
    <property type="match status" value="1"/>
</dbReference>
<dbReference type="RefSeq" id="WP_073382801.1">
    <property type="nucleotide sequence ID" value="NZ_FQZK01000022.1"/>
</dbReference>
<dbReference type="GO" id="GO:0005737">
    <property type="term" value="C:cytoplasm"/>
    <property type="evidence" value="ECO:0007669"/>
    <property type="project" value="TreeGrafter"/>
</dbReference>
<dbReference type="AlphaFoldDB" id="A0A1M6T721"/>
<accession>A0A1M6T721</accession>
<dbReference type="Pfam" id="PF01266">
    <property type="entry name" value="DAO"/>
    <property type="match status" value="1"/>
</dbReference>
<dbReference type="Proteomes" id="UP000184452">
    <property type="component" value="Unassembled WGS sequence"/>
</dbReference>
<dbReference type="PANTHER" id="PTHR13847:SF281">
    <property type="entry name" value="FAD DEPENDENT OXIDOREDUCTASE DOMAIN-CONTAINING PROTEIN"/>
    <property type="match status" value="1"/>
</dbReference>
<dbReference type="EMBL" id="FQZK01000022">
    <property type="protein sequence ID" value="SHK52710.1"/>
    <property type="molecule type" value="Genomic_DNA"/>
</dbReference>
<dbReference type="OrthoDB" id="9805852at2"/>
<dbReference type="STRING" id="758803.SAMN05421803_12267"/>
<sequence>MAEPVGAGACEALRGLLPRVFWLDPDVPGHDVPEAAPALAGDVFADLAVVGGGYSGLWTALLAKERDPGRDVVLVEARTAGWAASGRNGGFCAASLTHGYDNGAERWPGEVAELERQGRANLDAIGEAVERYGIDCGFERTGELLVATEPWQAEGFGEYARAMEALGYRARVWDAERTRAEVSSPTYQGALYEPDGVAMVHPAKLAWGLREACLRLGVRIFENTPVRAIRSAPAGLRLESRGGSVHAPRVAWGTGAFPGPLRRLRHYLAPVYDYALVTEPLSGAQREALGWRGRQGLSDAANLFHYYRLTADDRILWGGYDVVHHYGGAVRPEYDQRPETFRRLAEHFFTTFPQLEGVRFTHGWGGVIDTCSRFSAFFGTGYGGRLAYAAGYTGLGVGATRFGAQVMLDRLDGLDTERTRLRMVREKPLPFPPEPVRSAGIGLTLRATAAADRNGGRRNLWLRSLDALGMGFDS</sequence>